<dbReference type="EMBL" id="JAGGJV010000004">
    <property type="protein sequence ID" value="MBP1859302.1"/>
    <property type="molecule type" value="Genomic_DNA"/>
</dbReference>
<proteinExistence type="predicted"/>
<organism evidence="2 3">
    <name type="scientific">Rhizobium herbae</name>
    <dbReference type="NCBI Taxonomy" id="508661"/>
    <lineage>
        <taxon>Bacteria</taxon>
        <taxon>Pseudomonadati</taxon>
        <taxon>Pseudomonadota</taxon>
        <taxon>Alphaproteobacteria</taxon>
        <taxon>Hyphomicrobiales</taxon>
        <taxon>Rhizobiaceae</taxon>
        <taxon>Rhizobium/Agrobacterium group</taxon>
        <taxon>Rhizobium</taxon>
    </lineage>
</organism>
<dbReference type="RefSeq" id="WP_234937326.1">
    <property type="nucleotide sequence ID" value="NZ_JAGGJV010000004.1"/>
</dbReference>
<reference evidence="2 3" key="1">
    <citation type="submission" date="2021-03" db="EMBL/GenBank/DDBJ databases">
        <title>Genomic Encyclopedia of Type Strains, Phase IV (KMG-IV): sequencing the most valuable type-strain genomes for metagenomic binning, comparative biology and taxonomic classification.</title>
        <authorList>
            <person name="Goeker M."/>
        </authorList>
    </citation>
    <scope>NUCLEOTIDE SEQUENCE [LARGE SCALE GENOMIC DNA]</scope>
    <source>
        <strain evidence="2 3">DSM 26427</strain>
    </source>
</reference>
<feature type="region of interest" description="Disordered" evidence="1">
    <location>
        <begin position="1"/>
        <end position="37"/>
    </location>
</feature>
<gene>
    <name evidence="2" type="ORF">J2Z75_002814</name>
</gene>
<evidence type="ECO:0000313" key="2">
    <source>
        <dbReference type="EMBL" id="MBP1859302.1"/>
    </source>
</evidence>
<comment type="caution">
    <text evidence="2">The sequence shown here is derived from an EMBL/GenBank/DDBJ whole genome shotgun (WGS) entry which is preliminary data.</text>
</comment>
<dbReference type="Proteomes" id="UP000823786">
    <property type="component" value="Unassembled WGS sequence"/>
</dbReference>
<evidence type="ECO:0000313" key="3">
    <source>
        <dbReference type="Proteomes" id="UP000823786"/>
    </source>
</evidence>
<keyword evidence="3" id="KW-1185">Reference proteome</keyword>
<sequence length="395" mass="43124">MTPAAESVLKQPTELSSPPVEGTPVEGSRSRPSTGVVRAMERSDLPAIADLFTRTFRKQNRHTDSELAGYLETVFFGSPLYSPEVGSLVHLNETSTIDSAILAMPLEFMVHGRPVTARILCAFMAEGKSGAAGAARLARMLRAARQDFCFTDNASPVSADHWVAGGGLVLPVQSLEWHRTFRPAAACLDVASRKVRFLAKLPLRGLARTLDRFVRRMKTSFAAAPQDGVASSPISLNQFMEQAQGMMERFSVHPVFSKTEFDWLVAAAKLNTSLGELKCRSIADAQGKVIGCYLYFGAEGRNAVVLNILCQERREAAVVAQVFADLDALGFASAQGMAQPFLMHAVLHQRHLVHKHTGYFCLVTRHDDLKNASIGEGFYAGGLASESWSRLLHDF</sequence>
<evidence type="ECO:0000256" key="1">
    <source>
        <dbReference type="SAM" id="MobiDB-lite"/>
    </source>
</evidence>
<name>A0ABS4EMW7_9HYPH</name>
<accession>A0ABS4EMW7</accession>
<evidence type="ECO:0008006" key="4">
    <source>
        <dbReference type="Google" id="ProtNLM"/>
    </source>
</evidence>
<protein>
    <recommendedName>
        <fullName evidence="4">GNAT family N-acetyltransferase</fullName>
    </recommendedName>
</protein>